<evidence type="ECO:0000313" key="1">
    <source>
        <dbReference type="EMBL" id="HJA89177.1"/>
    </source>
</evidence>
<organism evidence="1 2">
    <name type="scientific">Candidatus Jeotgalibaca merdavium</name>
    <dbReference type="NCBI Taxonomy" id="2838627"/>
    <lineage>
        <taxon>Bacteria</taxon>
        <taxon>Bacillati</taxon>
        <taxon>Bacillota</taxon>
        <taxon>Bacilli</taxon>
        <taxon>Lactobacillales</taxon>
        <taxon>Carnobacteriaceae</taxon>
        <taxon>Jeotgalibaca</taxon>
    </lineage>
</organism>
<dbReference type="EMBL" id="DWYW01000002">
    <property type="protein sequence ID" value="HJA89177.1"/>
    <property type="molecule type" value="Genomic_DNA"/>
</dbReference>
<reference evidence="1" key="2">
    <citation type="submission" date="2021-04" db="EMBL/GenBank/DDBJ databases">
        <authorList>
            <person name="Gilroy R."/>
        </authorList>
    </citation>
    <scope>NUCLEOTIDE SEQUENCE</scope>
    <source>
        <strain evidence="1">CHK171-505</strain>
    </source>
</reference>
<accession>A0A9D2HYY3</accession>
<protein>
    <submittedName>
        <fullName evidence="1">Uncharacterized protein</fullName>
    </submittedName>
</protein>
<comment type="caution">
    <text evidence="1">The sequence shown here is derived from an EMBL/GenBank/DDBJ whole genome shotgun (WGS) entry which is preliminary data.</text>
</comment>
<proteinExistence type="predicted"/>
<dbReference type="Proteomes" id="UP000886856">
    <property type="component" value="Unassembled WGS sequence"/>
</dbReference>
<sequence length="51" mass="5974">MVDFEKKLQAIIADESRLFFGDHIPDSYKYDDYVSDTRAPLAVVKGFVYWL</sequence>
<name>A0A9D2HYY3_9LACT</name>
<evidence type="ECO:0000313" key="2">
    <source>
        <dbReference type="Proteomes" id="UP000886856"/>
    </source>
</evidence>
<gene>
    <name evidence="1" type="ORF">H9948_00105</name>
</gene>
<dbReference type="AlphaFoldDB" id="A0A9D2HYY3"/>
<reference evidence="1" key="1">
    <citation type="journal article" date="2021" name="PeerJ">
        <title>Extensive microbial diversity within the chicken gut microbiome revealed by metagenomics and culture.</title>
        <authorList>
            <person name="Gilroy R."/>
            <person name="Ravi A."/>
            <person name="Getino M."/>
            <person name="Pursley I."/>
            <person name="Horton D.L."/>
            <person name="Alikhan N.F."/>
            <person name="Baker D."/>
            <person name="Gharbi K."/>
            <person name="Hall N."/>
            <person name="Watson M."/>
            <person name="Adriaenssens E.M."/>
            <person name="Foster-Nyarko E."/>
            <person name="Jarju S."/>
            <person name="Secka A."/>
            <person name="Antonio M."/>
            <person name="Oren A."/>
            <person name="Chaudhuri R.R."/>
            <person name="La Ragione R."/>
            <person name="Hildebrand F."/>
            <person name="Pallen M.J."/>
        </authorList>
    </citation>
    <scope>NUCLEOTIDE SEQUENCE</scope>
    <source>
        <strain evidence="1">CHK171-505</strain>
    </source>
</reference>